<evidence type="ECO:0000313" key="4">
    <source>
        <dbReference type="Proteomes" id="UP000228921"/>
    </source>
</evidence>
<evidence type="ECO:0000256" key="2">
    <source>
        <dbReference type="SAM" id="MobiDB-lite"/>
    </source>
</evidence>
<dbReference type="SUPFAM" id="SSF52540">
    <property type="entry name" value="P-loop containing nucleoside triphosphate hydrolases"/>
    <property type="match status" value="1"/>
</dbReference>
<dbReference type="PANTHER" id="PTHR47691">
    <property type="entry name" value="REGULATOR-RELATED"/>
    <property type="match status" value="1"/>
</dbReference>
<organism evidence="3 4">
    <name type="scientific">Candidatus Thermofonsia Clade 1 bacterium</name>
    <dbReference type="NCBI Taxonomy" id="2364210"/>
    <lineage>
        <taxon>Bacteria</taxon>
        <taxon>Bacillati</taxon>
        <taxon>Chloroflexota</taxon>
        <taxon>Candidatus Thermofontia</taxon>
        <taxon>Candidatus Thermofonsia Clade 1</taxon>
    </lineage>
</organism>
<sequence length="757" mass="81996">MEQEKTFPPHCEPLRDARLLPMQAPVQIVGRNRELAALNAHLKQGGSALLTGSAGLGKTALVAMLATAYSRIQRGGVLWLDVVEDDASYLMARLGRAYGVDTYPSSAQTRSQAAQRLRAILTAEQPLIVLDGRLYLTAAAEVLAECAPNVPTLLTNAKRGDGPWQTFALTPLSPSDSQAVIRLYAGIADPNAHKADLEALAQRLDGAPLTLELVGRLAAADRLTPADLRKALDYTNSRESQQAVLTLTFKRLSAPLQGLLLVLATTFTGSATVSFLSLASRVPPQQVVSLMRALVVRGLVREATAYGQPVFSVHEVVQRYALTYLRNNKRLEPLEQRALAAALEYAAASRERAHLAAEMDNLLGAAAYATAQGDAQSLAKLTQAIAPLGAYGFRPELDMLEQLAARLSGTASEPSETQAVESTVAETQPEGVTTQPRLEEPPISETSATPVIQPLWTAVQVAAAAAAQSSAQPESLPEMPPTELALPTPTKPAPMIIDEDDTPEQSDTLPLTPAQRAAPATAESARGRALLAEAEALTDLDAKRELLSRATEALRADEDWLGAAQALERLGALYLAQSKPSEAILMFEQAAAIFHRYDQLSAERAALAQIGRAYAAQQQPQRAAEYYNRALFLAHEGQDRDAEIETLIQLAESHYLMRDFAAAERYYRRALHLAYQRGDAALQGRLTLALGALLLDDIRTLCQAAQLLEESEALMPERPEPKRLLKRARARLRRWQGANLPLAPARENREFAADAYE</sequence>
<proteinExistence type="predicted"/>
<keyword evidence="1" id="KW-0802">TPR repeat</keyword>
<feature type="compositionally biased region" description="Polar residues" evidence="2">
    <location>
        <begin position="409"/>
        <end position="436"/>
    </location>
</feature>
<dbReference type="InterPro" id="IPR027417">
    <property type="entry name" value="P-loop_NTPase"/>
</dbReference>
<protein>
    <submittedName>
        <fullName evidence="3">Uncharacterized protein</fullName>
    </submittedName>
</protein>
<evidence type="ECO:0000256" key="1">
    <source>
        <dbReference type="PROSITE-ProRule" id="PRU00339"/>
    </source>
</evidence>
<name>A0A2M8NYR0_9CHLR</name>
<reference evidence="3 4" key="1">
    <citation type="submission" date="2017-11" db="EMBL/GenBank/DDBJ databases">
        <title>Evolution of Phototrophy in the Chloroflexi Phylum Driven by Horizontal Gene Transfer.</title>
        <authorList>
            <person name="Ward L.M."/>
            <person name="Hemp J."/>
            <person name="Shih P.M."/>
            <person name="Mcglynn S.E."/>
            <person name="Fischer W."/>
        </authorList>
    </citation>
    <scope>NUCLEOTIDE SEQUENCE [LARGE SCALE GENOMIC DNA]</scope>
    <source>
        <strain evidence="3">CP2_2F</strain>
    </source>
</reference>
<accession>A0A2M8NYR0</accession>
<dbReference type="InterPro" id="IPR019734">
    <property type="entry name" value="TPR_rpt"/>
</dbReference>
<comment type="caution">
    <text evidence="3">The sequence shown here is derived from an EMBL/GenBank/DDBJ whole genome shotgun (WGS) entry which is preliminary data.</text>
</comment>
<dbReference type="Pfam" id="PF13176">
    <property type="entry name" value="TPR_7"/>
    <property type="match status" value="2"/>
</dbReference>
<dbReference type="InterPro" id="IPR011990">
    <property type="entry name" value="TPR-like_helical_dom_sf"/>
</dbReference>
<dbReference type="PROSITE" id="PS50005">
    <property type="entry name" value="TPR"/>
    <property type="match status" value="1"/>
</dbReference>
<dbReference type="SUPFAM" id="SSF48452">
    <property type="entry name" value="TPR-like"/>
    <property type="match status" value="1"/>
</dbReference>
<feature type="region of interest" description="Disordered" evidence="2">
    <location>
        <begin position="408"/>
        <end position="443"/>
    </location>
</feature>
<dbReference type="AlphaFoldDB" id="A0A2M8NYR0"/>
<feature type="repeat" description="TPR" evidence="1">
    <location>
        <begin position="604"/>
        <end position="637"/>
    </location>
</feature>
<dbReference type="SMART" id="SM00028">
    <property type="entry name" value="TPR"/>
    <property type="match status" value="3"/>
</dbReference>
<evidence type="ECO:0000313" key="3">
    <source>
        <dbReference type="EMBL" id="PJF30437.1"/>
    </source>
</evidence>
<gene>
    <name evidence="3" type="ORF">CUN51_07910</name>
</gene>
<dbReference type="Gene3D" id="3.40.50.300">
    <property type="entry name" value="P-loop containing nucleotide triphosphate hydrolases"/>
    <property type="match status" value="1"/>
</dbReference>
<feature type="region of interest" description="Disordered" evidence="2">
    <location>
        <begin position="469"/>
        <end position="523"/>
    </location>
</feature>
<dbReference type="Gene3D" id="1.25.40.10">
    <property type="entry name" value="Tetratricopeptide repeat domain"/>
    <property type="match status" value="1"/>
</dbReference>
<dbReference type="EMBL" id="PGTK01000010">
    <property type="protein sequence ID" value="PJF30437.1"/>
    <property type="molecule type" value="Genomic_DNA"/>
</dbReference>
<dbReference type="Proteomes" id="UP000228921">
    <property type="component" value="Unassembled WGS sequence"/>
</dbReference>
<dbReference type="PANTHER" id="PTHR47691:SF3">
    <property type="entry name" value="HTH-TYPE TRANSCRIPTIONAL REGULATOR RV0890C-RELATED"/>
    <property type="match status" value="1"/>
</dbReference>